<feature type="region of interest" description="Disordered" evidence="1">
    <location>
        <begin position="1"/>
        <end position="22"/>
    </location>
</feature>
<dbReference type="EMBL" id="SJPU01000003">
    <property type="protein sequence ID" value="TWU10625.1"/>
    <property type="molecule type" value="Genomic_DNA"/>
</dbReference>
<evidence type="ECO:0000313" key="2">
    <source>
        <dbReference type="EMBL" id="TWU10625.1"/>
    </source>
</evidence>
<dbReference type="RefSeq" id="WP_146409038.1">
    <property type="nucleotide sequence ID" value="NZ_SJPU01000003.1"/>
</dbReference>
<evidence type="ECO:0000256" key="1">
    <source>
        <dbReference type="SAM" id="MobiDB-lite"/>
    </source>
</evidence>
<dbReference type="Proteomes" id="UP000319908">
    <property type="component" value="Unassembled WGS sequence"/>
</dbReference>
<organism evidence="2 3">
    <name type="scientific">Allorhodopirellula heiligendammensis</name>
    <dbReference type="NCBI Taxonomy" id="2714739"/>
    <lineage>
        <taxon>Bacteria</taxon>
        <taxon>Pseudomonadati</taxon>
        <taxon>Planctomycetota</taxon>
        <taxon>Planctomycetia</taxon>
        <taxon>Pirellulales</taxon>
        <taxon>Pirellulaceae</taxon>
        <taxon>Allorhodopirellula</taxon>
    </lineage>
</organism>
<evidence type="ECO:0000313" key="3">
    <source>
        <dbReference type="Proteomes" id="UP000319908"/>
    </source>
</evidence>
<comment type="caution">
    <text evidence="2">The sequence shown here is derived from an EMBL/GenBank/DDBJ whole genome shotgun (WGS) entry which is preliminary data.</text>
</comment>
<dbReference type="AlphaFoldDB" id="A0A5C6BEM3"/>
<keyword evidence="3" id="KW-1185">Reference proteome</keyword>
<reference evidence="2 3" key="1">
    <citation type="journal article" date="2020" name="Antonie Van Leeuwenhoek">
        <title>Rhodopirellula heiligendammensis sp. nov., Rhodopirellula pilleata sp. nov., and Rhodopirellula solitaria sp. nov. isolated from natural or artificial marine surfaces in Northern Germany and California, USA, and emended description of the genus Rhodopirellula.</title>
        <authorList>
            <person name="Kallscheuer N."/>
            <person name="Wiegand S."/>
            <person name="Jogler M."/>
            <person name="Boedeker C."/>
            <person name="Peeters S.H."/>
            <person name="Rast P."/>
            <person name="Heuer A."/>
            <person name="Jetten M.S.M."/>
            <person name="Rohde M."/>
            <person name="Jogler C."/>
        </authorList>
    </citation>
    <scope>NUCLEOTIDE SEQUENCE [LARGE SCALE GENOMIC DNA]</scope>
    <source>
        <strain evidence="2 3">Poly21</strain>
    </source>
</reference>
<feature type="region of interest" description="Disordered" evidence="1">
    <location>
        <begin position="55"/>
        <end position="87"/>
    </location>
</feature>
<name>A0A5C6BEM3_9BACT</name>
<protein>
    <submittedName>
        <fullName evidence="2">Uncharacterized protein</fullName>
    </submittedName>
</protein>
<gene>
    <name evidence="2" type="ORF">Poly21_45310</name>
</gene>
<sequence>MDDKRPSTSPGSPISTSTGWTTHSYVGYSNDTTYALSVTGDVIVSQTDMAYDDAGNSIQATTRQRYHNASAAQTGRERGPPTNGTVI</sequence>
<feature type="compositionally biased region" description="Low complexity" evidence="1">
    <location>
        <begin position="7"/>
        <end position="22"/>
    </location>
</feature>
<accession>A0A5C6BEM3</accession>
<proteinExistence type="predicted"/>